<dbReference type="HAMAP" id="MF_01161">
    <property type="entry name" value="tRNA_Ile_lys_synt"/>
    <property type="match status" value="1"/>
</dbReference>
<evidence type="ECO:0000256" key="7">
    <source>
        <dbReference type="ARBA" id="ARBA00048539"/>
    </source>
</evidence>
<dbReference type="GO" id="GO:0006400">
    <property type="term" value="P:tRNA modification"/>
    <property type="evidence" value="ECO:0007669"/>
    <property type="project" value="UniProtKB-UniRule"/>
</dbReference>
<dbReference type="PANTHER" id="PTHR43033">
    <property type="entry name" value="TRNA(ILE)-LYSIDINE SYNTHASE-RELATED"/>
    <property type="match status" value="1"/>
</dbReference>
<feature type="binding site" evidence="8">
    <location>
        <begin position="26"/>
        <end position="31"/>
    </location>
    <ligand>
        <name>ATP</name>
        <dbReference type="ChEBI" id="CHEBI:30616"/>
    </ligand>
</feature>
<evidence type="ECO:0000256" key="2">
    <source>
        <dbReference type="ARBA" id="ARBA00022490"/>
    </source>
</evidence>
<evidence type="ECO:0000256" key="1">
    <source>
        <dbReference type="ARBA" id="ARBA00004496"/>
    </source>
</evidence>
<dbReference type="EC" id="6.3.4.19" evidence="8"/>
<dbReference type="Proteomes" id="UP000247681">
    <property type="component" value="Unassembled WGS sequence"/>
</dbReference>
<evidence type="ECO:0000259" key="9">
    <source>
        <dbReference type="SMART" id="SM00977"/>
    </source>
</evidence>
<keyword evidence="5 8" id="KW-0547">Nucleotide-binding</keyword>
<proteinExistence type="inferred from homology"/>
<gene>
    <name evidence="8 10" type="primary">tilS</name>
    <name evidence="10" type="ORF">DMB68_20330</name>
</gene>
<protein>
    <recommendedName>
        <fullName evidence="8">tRNA(Ile)-lysidine synthase</fullName>
        <ecNumber evidence="8">6.3.4.19</ecNumber>
    </recommendedName>
    <alternativeName>
        <fullName evidence="8">tRNA(Ile)-2-lysyl-cytidine synthase</fullName>
    </alternativeName>
    <alternativeName>
        <fullName evidence="8">tRNA(Ile)-lysidine synthetase</fullName>
    </alternativeName>
</protein>
<dbReference type="Pfam" id="PF01171">
    <property type="entry name" value="ATP_bind_3"/>
    <property type="match status" value="1"/>
</dbReference>
<comment type="function">
    <text evidence="8">Ligates lysine onto the cytidine present at position 34 of the AUA codon-specific tRNA(Ile) that contains the anticodon CAU, in an ATP-dependent manner. Cytidine is converted to lysidine, thus changing the amino acid specificity of the tRNA from methionine to isoleucine.</text>
</comment>
<evidence type="ECO:0000256" key="4">
    <source>
        <dbReference type="ARBA" id="ARBA00022694"/>
    </source>
</evidence>
<evidence type="ECO:0000313" key="10">
    <source>
        <dbReference type="EMBL" id="PXY43394.1"/>
    </source>
</evidence>
<evidence type="ECO:0000313" key="11">
    <source>
        <dbReference type="Proteomes" id="UP000247681"/>
    </source>
</evidence>
<dbReference type="AlphaFoldDB" id="A0A2V4CB68"/>
<evidence type="ECO:0000256" key="8">
    <source>
        <dbReference type="HAMAP-Rule" id="MF_01161"/>
    </source>
</evidence>
<keyword evidence="4 8" id="KW-0819">tRNA processing</keyword>
<comment type="catalytic activity">
    <reaction evidence="7 8">
        <text>cytidine(34) in tRNA(Ile2) + L-lysine + ATP = lysidine(34) in tRNA(Ile2) + AMP + diphosphate + H(+)</text>
        <dbReference type="Rhea" id="RHEA:43744"/>
        <dbReference type="Rhea" id="RHEA-COMP:10625"/>
        <dbReference type="Rhea" id="RHEA-COMP:10670"/>
        <dbReference type="ChEBI" id="CHEBI:15378"/>
        <dbReference type="ChEBI" id="CHEBI:30616"/>
        <dbReference type="ChEBI" id="CHEBI:32551"/>
        <dbReference type="ChEBI" id="CHEBI:33019"/>
        <dbReference type="ChEBI" id="CHEBI:82748"/>
        <dbReference type="ChEBI" id="CHEBI:83665"/>
        <dbReference type="ChEBI" id="CHEBI:456215"/>
        <dbReference type="EC" id="6.3.4.19"/>
    </reaction>
</comment>
<dbReference type="InterPro" id="IPR012796">
    <property type="entry name" value="Lysidine-tRNA-synth_C"/>
</dbReference>
<comment type="domain">
    <text evidence="8">The N-terminal region contains the highly conserved SGGXDS motif, predicted to be a P-loop motif involved in ATP binding.</text>
</comment>
<dbReference type="GO" id="GO:0005524">
    <property type="term" value="F:ATP binding"/>
    <property type="evidence" value="ECO:0007669"/>
    <property type="project" value="UniProtKB-UniRule"/>
</dbReference>
<dbReference type="OrthoDB" id="9807403at2"/>
<keyword evidence="11" id="KW-1185">Reference proteome</keyword>
<evidence type="ECO:0000256" key="5">
    <source>
        <dbReference type="ARBA" id="ARBA00022741"/>
    </source>
</evidence>
<dbReference type="SMART" id="SM00977">
    <property type="entry name" value="TilS_C"/>
    <property type="match status" value="1"/>
</dbReference>
<dbReference type="InterPro" id="IPR014729">
    <property type="entry name" value="Rossmann-like_a/b/a_fold"/>
</dbReference>
<keyword evidence="6 8" id="KW-0067">ATP-binding</keyword>
<name>A0A2V4CB68_9FLAO</name>
<dbReference type="InterPro" id="IPR012094">
    <property type="entry name" value="tRNA_Ile_lys_synt"/>
</dbReference>
<evidence type="ECO:0000256" key="6">
    <source>
        <dbReference type="ARBA" id="ARBA00022840"/>
    </source>
</evidence>
<feature type="domain" description="Lysidine-tRNA(Ile) synthetase C-terminal" evidence="9">
    <location>
        <begin position="360"/>
        <end position="433"/>
    </location>
</feature>
<dbReference type="NCBIfam" id="TIGR02432">
    <property type="entry name" value="lysidine_TilS_N"/>
    <property type="match status" value="1"/>
</dbReference>
<sequence>MLSNFKNHISARFPFMENKKLFLAVSGGLDSMVLLHLFQQLEYKIAVLHCNFQLRGLESFGDQDFIRNYCEENNISIFTTQFDTEAFAKDYKLSIQIAARELRYSWFYELLETHNFDYILTAHHADDNLETFIINLSRGTGLDGLVGIPEENDKIIRPLLPFSREEILKYAEENNIEWREDSSNASNKYLRNKIRHDLVPVLKEINPNFLKAFQKTQSYLQESNEMAEDASIMIYQQVAKEAGEEIHFNLNQLKKLPNYKPYLYQWLNEFGFLAWNDIYDLVDGQSGKQIFSAEFRLLKNRDTLILSPIAEIPEKEEFEINESDQEVNFPLKLSLCNVSHITIDSNKVIFVDAEKIQYPLILRKWQEGDSFQPFGMNGKSKKISKLFKDEKLSLIEKENSWLLCSNDQIVWVVGIRQDERFKIEDTSNKILKIELQE</sequence>
<dbReference type="GO" id="GO:0005737">
    <property type="term" value="C:cytoplasm"/>
    <property type="evidence" value="ECO:0007669"/>
    <property type="project" value="UniProtKB-SubCell"/>
</dbReference>
<dbReference type="NCBIfam" id="TIGR02433">
    <property type="entry name" value="lysidine_TilS_C"/>
    <property type="match status" value="1"/>
</dbReference>
<comment type="caution">
    <text evidence="10">The sequence shown here is derived from an EMBL/GenBank/DDBJ whole genome shotgun (WGS) entry which is preliminary data.</text>
</comment>
<evidence type="ECO:0000256" key="3">
    <source>
        <dbReference type="ARBA" id="ARBA00022598"/>
    </source>
</evidence>
<dbReference type="InterPro" id="IPR012795">
    <property type="entry name" value="tRNA_Ile_lys_synt_N"/>
</dbReference>
<dbReference type="SUPFAM" id="SSF52402">
    <property type="entry name" value="Adenine nucleotide alpha hydrolases-like"/>
    <property type="match status" value="1"/>
</dbReference>
<dbReference type="GO" id="GO:0032267">
    <property type="term" value="F:tRNA(Ile)-lysidine synthase activity"/>
    <property type="evidence" value="ECO:0007669"/>
    <property type="project" value="UniProtKB-EC"/>
</dbReference>
<dbReference type="Pfam" id="PF11734">
    <property type="entry name" value="TilS_C"/>
    <property type="match status" value="1"/>
</dbReference>
<keyword evidence="2 8" id="KW-0963">Cytoplasm</keyword>
<reference evidence="10 11" key="1">
    <citation type="submission" date="2018-05" db="EMBL/GenBank/DDBJ databases">
        <title>Flavobacterium sp. strain IMCC34758, incomplete genome.</title>
        <authorList>
            <person name="Joung Y."/>
        </authorList>
    </citation>
    <scope>NUCLEOTIDE SEQUENCE [LARGE SCALE GENOMIC DNA]</scope>
    <source>
        <strain evidence="10 11">IMCC34758</strain>
    </source>
</reference>
<organism evidence="10 11">
    <name type="scientific">Flavobacterium hydrophilum</name>
    <dbReference type="NCBI Taxonomy" id="2211445"/>
    <lineage>
        <taxon>Bacteria</taxon>
        <taxon>Pseudomonadati</taxon>
        <taxon>Bacteroidota</taxon>
        <taxon>Flavobacteriia</taxon>
        <taxon>Flavobacteriales</taxon>
        <taxon>Flavobacteriaceae</taxon>
        <taxon>Flavobacterium</taxon>
    </lineage>
</organism>
<dbReference type="RefSeq" id="WP_110348471.1">
    <property type="nucleotide sequence ID" value="NZ_QJHL01000006.1"/>
</dbReference>
<dbReference type="CDD" id="cd01992">
    <property type="entry name" value="TilS_N"/>
    <property type="match status" value="1"/>
</dbReference>
<dbReference type="EMBL" id="QJHL01000006">
    <property type="protein sequence ID" value="PXY43394.1"/>
    <property type="molecule type" value="Genomic_DNA"/>
</dbReference>
<comment type="similarity">
    <text evidence="8">Belongs to the tRNA(Ile)-lysidine synthase family.</text>
</comment>
<dbReference type="InterPro" id="IPR011063">
    <property type="entry name" value="TilS/TtcA_N"/>
</dbReference>
<dbReference type="Gene3D" id="3.40.50.620">
    <property type="entry name" value="HUPs"/>
    <property type="match status" value="1"/>
</dbReference>
<comment type="subcellular location">
    <subcellularLocation>
        <location evidence="1 8">Cytoplasm</location>
    </subcellularLocation>
</comment>
<dbReference type="SUPFAM" id="SSF56037">
    <property type="entry name" value="PheT/TilS domain"/>
    <property type="match status" value="1"/>
</dbReference>
<accession>A0A2V4CB68</accession>
<keyword evidence="3 8" id="KW-0436">Ligase</keyword>
<dbReference type="PANTHER" id="PTHR43033:SF1">
    <property type="entry name" value="TRNA(ILE)-LYSIDINE SYNTHASE-RELATED"/>
    <property type="match status" value="1"/>
</dbReference>